<feature type="transmembrane region" description="Helical" evidence="1">
    <location>
        <begin position="111"/>
        <end position="134"/>
    </location>
</feature>
<dbReference type="EMBL" id="QXEV01000004">
    <property type="protein sequence ID" value="RIA78080.1"/>
    <property type="molecule type" value="Genomic_DNA"/>
</dbReference>
<comment type="caution">
    <text evidence="3">The sequence shown here is derived from an EMBL/GenBank/DDBJ whole genome shotgun (WGS) entry which is preliminary data.</text>
</comment>
<dbReference type="RefSeq" id="WP_119015823.1">
    <property type="nucleotide sequence ID" value="NZ_QXEV01000004.1"/>
</dbReference>
<feature type="domain" description="CAAX prenyl protease 2/Lysostaphin resistance protein A-like" evidence="2">
    <location>
        <begin position="154"/>
        <end position="249"/>
    </location>
</feature>
<dbReference type="InterPro" id="IPR052710">
    <property type="entry name" value="CAAX_protease"/>
</dbReference>
<keyword evidence="1" id="KW-0472">Membrane</keyword>
<feature type="transmembrane region" description="Helical" evidence="1">
    <location>
        <begin position="236"/>
        <end position="255"/>
    </location>
</feature>
<reference evidence="3 4" key="1">
    <citation type="submission" date="2018-08" db="EMBL/GenBank/DDBJ databases">
        <title>Genomic Encyclopedia of Archaeal and Bacterial Type Strains, Phase II (KMG-II): from individual species to whole genera.</title>
        <authorList>
            <person name="Goeker M."/>
        </authorList>
    </citation>
    <scope>NUCLEOTIDE SEQUENCE [LARGE SCALE GENOMIC DNA]</scope>
    <source>
        <strain evidence="3 4">ATCC 27112</strain>
    </source>
</reference>
<dbReference type="Pfam" id="PF02517">
    <property type="entry name" value="Rce1-like"/>
    <property type="match status" value="1"/>
</dbReference>
<keyword evidence="3" id="KW-0645">Protease</keyword>
<keyword evidence="1" id="KW-1133">Transmembrane helix</keyword>
<accession>A0A397RUR8</accession>
<dbReference type="OrthoDB" id="398378at2"/>
<dbReference type="PANTHER" id="PTHR36435:SF1">
    <property type="entry name" value="CAAX AMINO TERMINAL PROTEASE FAMILY PROTEIN"/>
    <property type="match status" value="1"/>
</dbReference>
<feature type="transmembrane region" description="Helical" evidence="1">
    <location>
        <begin position="154"/>
        <end position="171"/>
    </location>
</feature>
<dbReference type="InterPro" id="IPR003675">
    <property type="entry name" value="Rce1/LyrA-like_dom"/>
</dbReference>
<keyword evidence="3" id="KW-0378">Hydrolase</keyword>
<evidence type="ECO:0000313" key="3">
    <source>
        <dbReference type="EMBL" id="RIA78080.1"/>
    </source>
</evidence>
<sequence>MENQKKSFTSPSKLKAAIVYVLMIFIGTTFLSILCGMIVASIKGVDANAVANSFWSKDPIPSDIKECMLIGQGYGNFLGYFIAFGAVLLWMRDDFIIDFRQIKEDKKFYGIIIPAFMIGFAGIAILIDYLFGLIVSSSENQNTIVELLKSDGRIPMIISTVIFAPIIEEMIYRKAIFSVTQSYNLPLTYVMSIMLFALPHMLSTSANIGTWFLQLIPYVLCGGLLCMIYHLSGYNVYASIAAHMLNNILAVLFVFI</sequence>
<dbReference type="GO" id="GO:0080120">
    <property type="term" value="P:CAAX-box protein maturation"/>
    <property type="evidence" value="ECO:0007669"/>
    <property type="project" value="UniProtKB-ARBA"/>
</dbReference>
<evidence type="ECO:0000256" key="1">
    <source>
        <dbReference type="SAM" id="Phobius"/>
    </source>
</evidence>
<evidence type="ECO:0000259" key="2">
    <source>
        <dbReference type="Pfam" id="PF02517"/>
    </source>
</evidence>
<dbReference type="GO" id="GO:0006508">
    <property type="term" value="P:proteolysis"/>
    <property type="evidence" value="ECO:0007669"/>
    <property type="project" value="UniProtKB-KW"/>
</dbReference>
<feature type="transmembrane region" description="Helical" evidence="1">
    <location>
        <begin position="20"/>
        <end position="42"/>
    </location>
</feature>
<name>A0A397RUR8_9MOLU</name>
<keyword evidence="1" id="KW-0812">Transmembrane</keyword>
<protein>
    <submittedName>
        <fullName evidence="3">Membrane protease YdiL (CAAX protease family)</fullName>
    </submittedName>
</protein>
<feature type="transmembrane region" description="Helical" evidence="1">
    <location>
        <begin position="73"/>
        <end position="91"/>
    </location>
</feature>
<dbReference type="PANTHER" id="PTHR36435">
    <property type="entry name" value="SLR1288 PROTEIN"/>
    <property type="match status" value="1"/>
</dbReference>
<dbReference type="InParanoid" id="A0A397RUR8"/>
<keyword evidence="4" id="KW-1185">Reference proteome</keyword>
<feature type="transmembrane region" description="Helical" evidence="1">
    <location>
        <begin position="183"/>
        <end position="202"/>
    </location>
</feature>
<organism evidence="3 4">
    <name type="scientific">Anaeroplasma bactoclasticum</name>
    <dbReference type="NCBI Taxonomy" id="2088"/>
    <lineage>
        <taxon>Bacteria</taxon>
        <taxon>Bacillati</taxon>
        <taxon>Mycoplasmatota</taxon>
        <taxon>Mollicutes</taxon>
        <taxon>Anaeroplasmatales</taxon>
        <taxon>Anaeroplasmataceae</taxon>
        <taxon>Anaeroplasma</taxon>
    </lineage>
</organism>
<feature type="transmembrane region" description="Helical" evidence="1">
    <location>
        <begin position="208"/>
        <end position="229"/>
    </location>
</feature>
<gene>
    <name evidence="3" type="ORF">EI71_00657</name>
</gene>
<dbReference type="AlphaFoldDB" id="A0A397RUR8"/>
<evidence type="ECO:0000313" key="4">
    <source>
        <dbReference type="Proteomes" id="UP000266506"/>
    </source>
</evidence>
<dbReference type="GO" id="GO:0004175">
    <property type="term" value="F:endopeptidase activity"/>
    <property type="evidence" value="ECO:0007669"/>
    <property type="project" value="UniProtKB-ARBA"/>
</dbReference>
<dbReference type="Proteomes" id="UP000266506">
    <property type="component" value="Unassembled WGS sequence"/>
</dbReference>
<dbReference type="FunCoup" id="A0A397RUR8">
    <property type="interactions" value="17"/>
</dbReference>
<proteinExistence type="predicted"/>